<dbReference type="PANTHER" id="PTHR38098:SF1">
    <property type="entry name" value="LPS-ASSEMBLY LIPOPROTEIN LPTE"/>
    <property type="match status" value="1"/>
</dbReference>
<keyword evidence="3" id="KW-0564">Palmitate</keyword>
<comment type="function">
    <text evidence="6">Together with LptD, is involved in the assembly of lipopolysaccharide (LPS) at the surface of the outer membrane. Required for the proper assembly of LptD. Binds LPS and may serve as the LPS recognition site at the outer membrane.</text>
</comment>
<evidence type="ECO:0000256" key="1">
    <source>
        <dbReference type="ARBA" id="ARBA00022729"/>
    </source>
</evidence>
<dbReference type="GO" id="GO:0009279">
    <property type="term" value="C:cell outer membrane"/>
    <property type="evidence" value="ECO:0007669"/>
    <property type="project" value="UniProtKB-UniRule"/>
</dbReference>
<comment type="similarity">
    <text evidence="6">Belongs to the LptE lipoprotein family.</text>
</comment>
<dbReference type="OrthoDB" id="5298094at2"/>
<keyword evidence="5" id="KW-0449">Lipoprotein</keyword>
<evidence type="ECO:0000256" key="4">
    <source>
        <dbReference type="ARBA" id="ARBA00023237"/>
    </source>
</evidence>
<evidence type="ECO:0000256" key="3">
    <source>
        <dbReference type="ARBA" id="ARBA00023139"/>
    </source>
</evidence>
<dbReference type="AlphaFoldDB" id="A0A235EYM4"/>
<dbReference type="Pfam" id="PF04390">
    <property type="entry name" value="LptE"/>
    <property type="match status" value="1"/>
</dbReference>
<dbReference type="PANTHER" id="PTHR38098">
    <property type="entry name" value="LPS-ASSEMBLY LIPOPROTEIN LPTE"/>
    <property type="match status" value="1"/>
</dbReference>
<dbReference type="HAMAP" id="MF_01186">
    <property type="entry name" value="LPS_assembly_LptE"/>
    <property type="match status" value="1"/>
</dbReference>
<dbReference type="GO" id="GO:1990351">
    <property type="term" value="C:transporter complex"/>
    <property type="evidence" value="ECO:0007669"/>
    <property type="project" value="TreeGrafter"/>
</dbReference>
<dbReference type="GO" id="GO:0001530">
    <property type="term" value="F:lipopolysaccharide binding"/>
    <property type="evidence" value="ECO:0007669"/>
    <property type="project" value="TreeGrafter"/>
</dbReference>
<evidence type="ECO:0000256" key="5">
    <source>
        <dbReference type="ARBA" id="ARBA00023288"/>
    </source>
</evidence>
<name>A0A235EYM4_9RHOO</name>
<proteinExistence type="inferred from homology"/>
<dbReference type="GO" id="GO:0043165">
    <property type="term" value="P:Gram-negative-bacterium-type cell outer membrane assembly"/>
    <property type="evidence" value="ECO:0007669"/>
    <property type="project" value="UniProtKB-UniRule"/>
</dbReference>
<reference evidence="7 8" key="1">
    <citation type="submission" date="2017-07" db="EMBL/GenBank/DDBJ databases">
        <title>Thauera sp. KNDSS-Mac4 genome sequence and assembly.</title>
        <authorList>
            <person name="Mayilraj S."/>
        </authorList>
    </citation>
    <scope>NUCLEOTIDE SEQUENCE [LARGE SCALE GENOMIC DNA]</scope>
    <source>
        <strain evidence="7 8">KNDSS-Mac4</strain>
    </source>
</reference>
<evidence type="ECO:0000256" key="2">
    <source>
        <dbReference type="ARBA" id="ARBA00023136"/>
    </source>
</evidence>
<protein>
    <recommendedName>
        <fullName evidence="6">LPS-assembly lipoprotein LptE</fullName>
    </recommendedName>
</protein>
<gene>
    <name evidence="6" type="primary">lptE</name>
    <name evidence="7" type="ORF">CGK74_09635</name>
</gene>
<evidence type="ECO:0000313" key="7">
    <source>
        <dbReference type="EMBL" id="OYD54114.1"/>
    </source>
</evidence>
<dbReference type="RefSeq" id="WP_094268269.1">
    <property type="nucleotide sequence ID" value="NZ_JAQVFK010000080.1"/>
</dbReference>
<dbReference type="Proteomes" id="UP000215181">
    <property type="component" value="Unassembled WGS sequence"/>
</dbReference>
<organism evidence="7 8">
    <name type="scientific">Thauera propionica</name>
    <dbReference type="NCBI Taxonomy" id="2019431"/>
    <lineage>
        <taxon>Bacteria</taxon>
        <taxon>Pseudomonadati</taxon>
        <taxon>Pseudomonadota</taxon>
        <taxon>Betaproteobacteria</taxon>
        <taxon>Rhodocyclales</taxon>
        <taxon>Zoogloeaceae</taxon>
        <taxon>Thauera</taxon>
    </lineage>
</organism>
<keyword evidence="1" id="KW-0732">Signal</keyword>
<sequence length="185" mass="20115">MHSRKHAVLPAGDTTAIASPARRRLLLGGAGLAGLLLSGCGFRLRGPQRLDFATLHVNVGELTELGASIRRLIATTGSTTIVEDAAQADARLQILGIDRGREILSLTGAGKVREYQLRQTLRFQLLDKSGKAVIPPTSMSASREYTFDDSQVLGKAQEETLLYEDMQKDLLQQMMRRLAAAERAS</sequence>
<comment type="caution">
    <text evidence="7">The sequence shown here is derived from an EMBL/GenBank/DDBJ whole genome shotgun (WGS) entry which is preliminary data.</text>
</comment>
<dbReference type="InterPro" id="IPR007485">
    <property type="entry name" value="LPS_assembly_LptE"/>
</dbReference>
<keyword evidence="4 6" id="KW-0998">Cell outer membrane</keyword>
<comment type="subunit">
    <text evidence="6">Component of the lipopolysaccharide transport and assembly complex. Interacts with LptD.</text>
</comment>
<dbReference type="EMBL" id="NOIH01000009">
    <property type="protein sequence ID" value="OYD54114.1"/>
    <property type="molecule type" value="Genomic_DNA"/>
</dbReference>
<keyword evidence="8" id="KW-1185">Reference proteome</keyword>
<dbReference type="Gene3D" id="3.30.160.150">
    <property type="entry name" value="Lipoprotein like domain"/>
    <property type="match status" value="1"/>
</dbReference>
<dbReference type="GO" id="GO:0015920">
    <property type="term" value="P:lipopolysaccharide transport"/>
    <property type="evidence" value="ECO:0007669"/>
    <property type="project" value="TreeGrafter"/>
</dbReference>
<evidence type="ECO:0000256" key="6">
    <source>
        <dbReference type="HAMAP-Rule" id="MF_01186"/>
    </source>
</evidence>
<keyword evidence="2 6" id="KW-0472">Membrane</keyword>
<evidence type="ECO:0000313" key="8">
    <source>
        <dbReference type="Proteomes" id="UP000215181"/>
    </source>
</evidence>
<accession>A0A235EYM4</accession>